<dbReference type="SUPFAM" id="SSF53474">
    <property type="entry name" value="alpha/beta-Hydrolases"/>
    <property type="match status" value="1"/>
</dbReference>
<feature type="domain" description="BAAT/Acyl-CoA thioester hydrolase C-terminal" evidence="1">
    <location>
        <begin position="83"/>
        <end position="233"/>
    </location>
</feature>
<dbReference type="Pfam" id="PF08840">
    <property type="entry name" value="BAAT_C"/>
    <property type="match status" value="1"/>
</dbReference>
<dbReference type="InterPro" id="IPR014940">
    <property type="entry name" value="BAAT_C"/>
</dbReference>
<keyword evidence="3" id="KW-1185">Reference proteome</keyword>
<name>A0ABT6CBH1_9MICO</name>
<proteinExistence type="predicted"/>
<dbReference type="GO" id="GO:0016787">
    <property type="term" value="F:hydrolase activity"/>
    <property type="evidence" value="ECO:0007669"/>
    <property type="project" value="UniProtKB-KW"/>
</dbReference>
<reference evidence="2 3" key="1">
    <citation type="submission" date="2023-03" db="EMBL/GenBank/DDBJ databases">
        <title>YIM 133296 draft genome.</title>
        <authorList>
            <person name="Xiong L."/>
        </authorList>
    </citation>
    <scope>NUCLEOTIDE SEQUENCE [LARGE SCALE GENOMIC DNA]</scope>
    <source>
        <strain evidence="2 3">YIM 133296</strain>
    </source>
</reference>
<dbReference type="PANTHER" id="PTHR10824">
    <property type="entry name" value="ACYL-COENZYME A THIOESTERASE-RELATED"/>
    <property type="match status" value="1"/>
</dbReference>
<accession>A0ABT6CBH1</accession>
<dbReference type="RefSeq" id="WP_277193436.1">
    <property type="nucleotide sequence ID" value="NZ_JAROAV010000052.1"/>
</dbReference>
<comment type="caution">
    <text evidence="2">The sequence shown here is derived from an EMBL/GenBank/DDBJ whole genome shotgun (WGS) entry which is preliminary data.</text>
</comment>
<protein>
    <submittedName>
        <fullName evidence="2">Acyl-CoA thioester hydrolase/BAAT C-terminal domain-containing protein</fullName>
    </submittedName>
</protein>
<organism evidence="2 3">
    <name type="scientific">Luteipulveratus flavus</name>
    <dbReference type="NCBI Taxonomy" id="3031728"/>
    <lineage>
        <taxon>Bacteria</taxon>
        <taxon>Bacillati</taxon>
        <taxon>Actinomycetota</taxon>
        <taxon>Actinomycetes</taxon>
        <taxon>Micrococcales</taxon>
        <taxon>Dermacoccaceae</taxon>
        <taxon>Luteipulveratus</taxon>
    </lineage>
</organism>
<keyword evidence="2" id="KW-0378">Hydrolase</keyword>
<dbReference type="EMBL" id="JAROAV010000052">
    <property type="protein sequence ID" value="MDF8266234.1"/>
    <property type="molecule type" value="Genomic_DNA"/>
</dbReference>
<dbReference type="Proteomes" id="UP001528912">
    <property type="component" value="Unassembled WGS sequence"/>
</dbReference>
<evidence type="ECO:0000313" key="2">
    <source>
        <dbReference type="EMBL" id="MDF8266234.1"/>
    </source>
</evidence>
<evidence type="ECO:0000259" key="1">
    <source>
        <dbReference type="Pfam" id="PF08840"/>
    </source>
</evidence>
<gene>
    <name evidence="2" type="ORF">P4R38_18435</name>
</gene>
<dbReference type="PANTHER" id="PTHR10824:SF4">
    <property type="entry name" value="ACYL-COENZYME A THIOESTERASE 1-LIKE"/>
    <property type="match status" value="1"/>
</dbReference>
<dbReference type="InterPro" id="IPR029058">
    <property type="entry name" value="AB_hydrolase_fold"/>
</dbReference>
<dbReference type="Gene3D" id="3.40.50.1820">
    <property type="entry name" value="alpha/beta hydrolase"/>
    <property type="match status" value="1"/>
</dbReference>
<evidence type="ECO:0000313" key="3">
    <source>
        <dbReference type="Proteomes" id="UP001528912"/>
    </source>
</evidence>
<sequence length="265" mass="27542">MDQVLTHPEGVLIEPERPCGTGVLVLAGSSGRVDEGRARLLAAHGATAVSIRWFGGAGQSPGPYDVPLETFTETLDVLAGRCDRLAMIGTSFGAEATLLTAVRDPRLSAVVAFAPSPVAWAGIREDGSETSHWTWRGEPLPYVPFVTPSRPAGDPPAFRRTYAESLAAAPAEVVAAATIPVEDIDAETVLVTGGDDRVWPADQWAPQIAARRTAAGRPTAVVSSPAAGHRTVLPGEAFVSAGASIARVLGLRQEGAGPDARAEQV</sequence>